<sequence length="329" mass="35915">MTNVRFLVIGVGGMGRSHLSQLLKVSDAQIVGLVDSSQASVDAAKSRFETLADVKTYADYRVALKEADADAAVIVTPHSQHFEQGMACLDAGLHVLMEKPFVSGSENARAMIQRAQEVNRHLAVAYQRHTEGPYGYLRKLIQSGELGEIRFISAYQAQHWLNATRGSWRQDPELSCGGQLNDSGSHLLDVVLWSTGLKPLEVYASIDNRGTGVDIDSAVTVRFEGGAICTWSVVGSASIRWHEDVSFHGERGTALYRNGKLWVAKGQDADLVEVPAKELPPTRTPVEDFVDLLLGRRHEAAATAESGYQVARLTEAAWQSSVTGLPVRF</sequence>
<accession>A0A1V4ETL4</accession>
<dbReference type="Gene3D" id="3.40.50.720">
    <property type="entry name" value="NAD(P)-binding Rossmann-like Domain"/>
    <property type="match status" value="1"/>
</dbReference>
<organism evidence="3 4">
    <name type="scientific">Ferroacidibacillus organovorans</name>
    <dbReference type="NCBI Taxonomy" id="1765683"/>
    <lineage>
        <taxon>Bacteria</taxon>
        <taxon>Bacillati</taxon>
        <taxon>Bacillota</taxon>
        <taxon>Bacilli</taxon>
        <taxon>Bacillales</taxon>
        <taxon>Alicyclobacillaceae</taxon>
        <taxon>Ferroacidibacillus</taxon>
    </lineage>
</organism>
<reference evidence="3 4" key="1">
    <citation type="submission" date="2017-02" db="EMBL/GenBank/DDBJ databases">
        <title>Draft genome of Acidibacillus ferrooxidans Huett2.</title>
        <authorList>
            <person name="Schopf S."/>
        </authorList>
    </citation>
    <scope>NUCLEOTIDE SEQUENCE [LARGE SCALE GENOMIC DNA]</scope>
    <source>
        <strain evidence="3 4">Huett2</strain>
    </source>
</reference>
<dbReference type="SUPFAM" id="SSF51735">
    <property type="entry name" value="NAD(P)-binding Rossmann-fold domains"/>
    <property type="match status" value="1"/>
</dbReference>
<dbReference type="Proteomes" id="UP000190229">
    <property type="component" value="Unassembled WGS sequence"/>
</dbReference>
<feature type="domain" description="GFO/IDH/MocA-like oxidoreductase" evidence="2">
    <location>
        <begin position="136"/>
        <end position="254"/>
    </location>
</feature>
<dbReference type="Pfam" id="PF01408">
    <property type="entry name" value="GFO_IDH_MocA"/>
    <property type="match status" value="1"/>
</dbReference>
<dbReference type="RefSeq" id="WP_079290437.1">
    <property type="nucleotide sequence ID" value="NZ_MWPS01000020.1"/>
</dbReference>
<evidence type="ECO:0000259" key="1">
    <source>
        <dbReference type="Pfam" id="PF01408"/>
    </source>
</evidence>
<dbReference type="Gene3D" id="3.30.360.10">
    <property type="entry name" value="Dihydrodipicolinate Reductase, domain 2"/>
    <property type="match status" value="1"/>
</dbReference>
<comment type="caution">
    <text evidence="3">The sequence shown here is derived from an EMBL/GenBank/DDBJ whole genome shotgun (WGS) entry which is preliminary data.</text>
</comment>
<dbReference type="PANTHER" id="PTHR43377">
    <property type="entry name" value="BILIVERDIN REDUCTASE A"/>
    <property type="match status" value="1"/>
</dbReference>
<protein>
    <submittedName>
        <fullName evidence="3">Oxidoreductase</fullName>
    </submittedName>
</protein>
<feature type="domain" description="Gfo/Idh/MocA-like oxidoreductase N-terminal" evidence="1">
    <location>
        <begin position="4"/>
        <end position="126"/>
    </location>
</feature>
<evidence type="ECO:0000313" key="4">
    <source>
        <dbReference type="Proteomes" id="UP000190229"/>
    </source>
</evidence>
<dbReference type="InterPro" id="IPR000683">
    <property type="entry name" value="Gfo/Idh/MocA-like_OxRdtase_N"/>
</dbReference>
<dbReference type="GO" id="GO:0000166">
    <property type="term" value="F:nucleotide binding"/>
    <property type="evidence" value="ECO:0007669"/>
    <property type="project" value="InterPro"/>
</dbReference>
<proteinExistence type="predicted"/>
<dbReference type="InterPro" id="IPR051450">
    <property type="entry name" value="Gfo/Idh/MocA_Oxidoreductases"/>
</dbReference>
<dbReference type="SUPFAM" id="SSF55347">
    <property type="entry name" value="Glyceraldehyde-3-phosphate dehydrogenase-like, C-terminal domain"/>
    <property type="match status" value="1"/>
</dbReference>
<evidence type="ECO:0000313" key="3">
    <source>
        <dbReference type="EMBL" id="OPG16276.1"/>
    </source>
</evidence>
<dbReference type="InterPro" id="IPR036291">
    <property type="entry name" value="NAD(P)-bd_dom_sf"/>
</dbReference>
<dbReference type="Pfam" id="PF22725">
    <property type="entry name" value="GFO_IDH_MocA_C3"/>
    <property type="match status" value="1"/>
</dbReference>
<dbReference type="AlphaFoldDB" id="A0A1V4ETL4"/>
<name>A0A1V4ETL4_9BACL</name>
<keyword evidence="4" id="KW-1185">Reference proteome</keyword>
<dbReference type="PANTHER" id="PTHR43377:SF1">
    <property type="entry name" value="BILIVERDIN REDUCTASE A"/>
    <property type="match status" value="1"/>
</dbReference>
<dbReference type="InterPro" id="IPR055170">
    <property type="entry name" value="GFO_IDH_MocA-like_dom"/>
</dbReference>
<gene>
    <name evidence="3" type="ORF">B2M26_07445</name>
</gene>
<dbReference type="EMBL" id="MWPS01000020">
    <property type="protein sequence ID" value="OPG16276.1"/>
    <property type="molecule type" value="Genomic_DNA"/>
</dbReference>
<evidence type="ECO:0000259" key="2">
    <source>
        <dbReference type="Pfam" id="PF22725"/>
    </source>
</evidence>